<organism evidence="1 2">
    <name type="scientific">Engystomops pustulosus</name>
    <name type="common">Tungara frog</name>
    <name type="synonym">Physalaemus pustulosus</name>
    <dbReference type="NCBI Taxonomy" id="76066"/>
    <lineage>
        <taxon>Eukaryota</taxon>
        <taxon>Metazoa</taxon>
        <taxon>Chordata</taxon>
        <taxon>Craniata</taxon>
        <taxon>Vertebrata</taxon>
        <taxon>Euteleostomi</taxon>
        <taxon>Amphibia</taxon>
        <taxon>Batrachia</taxon>
        <taxon>Anura</taxon>
        <taxon>Neobatrachia</taxon>
        <taxon>Hyloidea</taxon>
        <taxon>Leptodactylidae</taxon>
        <taxon>Leiuperinae</taxon>
        <taxon>Engystomops</taxon>
    </lineage>
</organism>
<name>A0AAV6YQL0_ENGPU</name>
<dbReference type="AlphaFoldDB" id="A0AAV6YQL0"/>
<evidence type="ECO:0000313" key="1">
    <source>
        <dbReference type="EMBL" id="KAG8539674.1"/>
    </source>
</evidence>
<gene>
    <name evidence="1" type="ORF">GDO81_020555</name>
</gene>
<keyword evidence="2" id="KW-1185">Reference proteome</keyword>
<evidence type="ECO:0000313" key="2">
    <source>
        <dbReference type="Proteomes" id="UP000824782"/>
    </source>
</evidence>
<dbReference type="EMBL" id="WNYA01013615">
    <property type="protein sequence ID" value="KAG8539674.1"/>
    <property type="molecule type" value="Genomic_DNA"/>
</dbReference>
<accession>A0AAV6YQL0</accession>
<proteinExistence type="predicted"/>
<sequence>MSHCTTALNPCHRAPPHCIHVTLHPYSTLHPCHPAPHITYMSHCTSHYIHITLHPRITSMSPYTSSPHRSHMVDDIIKCPLTSTTFFFSPCQRGPHR</sequence>
<reference evidence="1" key="1">
    <citation type="thesis" date="2020" institute="ProQuest LLC" country="789 East Eisenhower Parkway, Ann Arbor, MI, USA">
        <title>Comparative Genomics and Chromosome Evolution.</title>
        <authorList>
            <person name="Mudd A.B."/>
        </authorList>
    </citation>
    <scope>NUCLEOTIDE SEQUENCE</scope>
    <source>
        <strain evidence="1">237g6f4</strain>
        <tissue evidence="1">Blood</tissue>
    </source>
</reference>
<protein>
    <submittedName>
        <fullName evidence="1">Uncharacterized protein</fullName>
    </submittedName>
</protein>
<dbReference type="Proteomes" id="UP000824782">
    <property type="component" value="Unassembled WGS sequence"/>
</dbReference>
<comment type="caution">
    <text evidence="1">The sequence shown here is derived from an EMBL/GenBank/DDBJ whole genome shotgun (WGS) entry which is preliminary data.</text>
</comment>